<name>A0AAP0N8Y1_LIQFO</name>
<proteinExistence type="predicted"/>
<comment type="caution">
    <text evidence="1">The sequence shown here is derived from an EMBL/GenBank/DDBJ whole genome shotgun (WGS) entry which is preliminary data.</text>
</comment>
<dbReference type="AlphaFoldDB" id="A0AAP0N8Y1"/>
<keyword evidence="2" id="KW-1185">Reference proteome</keyword>
<accession>A0AAP0N8Y1</accession>
<sequence length="99" mass="11443">MEPSSLYCLHTYGICFKQWLWVSFIPWLVEEILCVNAIASVMIIEHLSPELIPPLPPPNIISRFTIANHLLNHQTTLLTHLPPPFSTHLPFPFSTEFFF</sequence>
<dbReference type="Proteomes" id="UP001415857">
    <property type="component" value="Unassembled WGS sequence"/>
</dbReference>
<reference evidence="1 2" key="1">
    <citation type="journal article" date="2024" name="Plant J.">
        <title>Genome sequences and population genomics reveal climatic adaptation and genomic divergence between two closely related sweetgum species.</title>
        <authorList>
            <person name="Xu W.Q."/>
            <person name="Ren C.Q."/>
            <person name="Zhang X.Y."/>
            <person name="Comes H.P."/>
            <person name="Liu X.H."/>
            <person name="Li Y.G."/>
            <person name="Kettle C.J."/>
            <person name="Jalonen R."/>
            <person name="Gaisberger H."/>
            <person name="Ma Y.Z."/>
            <person name="Qiu Y.X."/>
        </authorList>
    </citation>
    <scope>NUCLEOTIDE SEQUENCE [LARGE SCALE GENOMIC DNA]</scope>
    <source>
        <strain evidence="1">Hangzhou</strain>
    </source>
</reference>
<dbReference type="EMBL" id="JBBPBK010000016">
    <property type="protein sequence ID" value="KAK9267305.1"/>
    <property type="molecule type" value="Genomic_DNA"/>
</dbReference>
<evidence type="ECO:0000313" key="2">
    <source>
        <dbReference type="Proteomes" id="UP001415857"/>
    </source>
</evidence>
<evidence type="ECO:0000313" key="1">
    <source>
        <dbReference type="EMBL" id="KAK9267305.1"/>
    </source>
</evidence>
<protein>
    <submittedName>
        <fullName evidence="1">Uncharacterized protein</fullName>
    </submittedName>
</protein>
<gene>
    <name evidence="1" type="ORF">L1049_009728</name>
</gene>
<organism evidence="1 2">
    <name type="scientific">Liquidambar formosana</name>
    <name type="common">Formosan gum</name>
    <dbReference type="NCBI Taxonomy" id="63359"/>
    <lineage>
        <taxon>Eukaryota</taxon>
        <taxon>Viridiplantae</taxon>
        <taxon>Streptophyta</taxon>
        <taxon>Embryophyta</taxon>
        <taxon>Tracheophyta</taxon>
        <taxon>Spermatophyta</taxon>
        <taxon>Magnoliopsida</taxon>
        <taxon>eudicotyledons</taxon>
        <taxon>Gunneridae</taxon>
        <taxon>Pentapetalae</taxon>
        <taxon>Saxifragales</taxon>
        <taxon>Altingiaceae</taxon>
        <taxon>Liquidambar</taxon>
    </lineage>
</organism>